<protein>
    <recommendedName>
        <fullName evidence="4">DUF998 domain-containing protein</fullName>
    </recommendedName>
</protein>
<keyword evidence="1" id="KW-0812">Transmembrane</keyword>
<feature type="transmembrane region" description="Helical" evidence="1">
    <location>
        <begin position="239"/>
        <end position="257"/>
    </location>
</feature>
<gene>
    <name evidence="2" type="ORF">Lsed01_02021</name>
</gene>
<feature type="transmembrane region" description="Helical" evidence="1">
    <location>
        <begin position="206"/>
        <end position="227"/>
    </location>
</feature>
<evidence type="ECO:0000256" key="1">
    <source>
        <dbReference type="SAM" id="Phobius"/>
    </source>
</evidence>
<reference evidence="2 3" key="1">
    <citation type="submission" date="2024-02" db="EMBL/GenBank/DDBJ databases">
        <title>Lysinimicrobium sediminis NBRC 112286.</title>
        <authorList>
            <person name="Ichikawa N."/>
            <person name="Katano-Makiyama Y."/>
            <person name="Hidaka K."/>
        </authorList>
    </citation>
    <scope>NUCLEOTIDE SEQUENCE [LARGE SCALE GENOMIC DNA]</scope>
    <source>
        <strain evidence="2 3">NBRC 112286</strain>
    </source>
</reference>
<organism evidence="2 3">
    <name type="scientific">Demequina sediminis</name>
    <dbReference type="NCBI Taxonomy" id="1930058"/>
    <lineage>
        <taxon>Bacteria</taxon>
        <taxon>Bacillati</taxon>
        <taxon>Actinomycetota</taxon>
        <taxon>Actinomycetes</taxon>
        <taxon>Micrococcales</taxon>
        <taxon>Demequinaceae</taxon>
        <taxon>Demequina</taxon>
    </lineage>
</organism>
<accession>A0ABP9WL80</accession>
<feature type="transmembrane region" description="Helical" evidence="1">
    <location>
        <begin position="166"/>
        <end position="185"/>
    </location>
</feature>
<keyword evidence="1" id="KW-0472">Membrane</keyword>
<comment type="caution">
    <text evidence="2">The sequence shown here is derived from an EMBL/GenBank/DDBJ whole genome shotgun (WGS) entry which is preliminary data.</text>
</comment>
<name>A0ABP9WL80_9MICO</name>
<keyword evidence="1" id="KW-1133">Transmembrane helix</keyword>
<evidence type="ECO:0000313" key="3">
    <source>
        <dbReference type="Proteomes" id="UP001426770"/>
    </source>
</evidence>
<evidence type="ECO:0000313" key="2">
    <source>
        <dbReference type="EMBL" id="GAA5519570.1"/>
    </source>
</evidence>
<sequence length="272" mass="29716">MTRHLAEPTVRTYLYLRVAIVAAIALLFIALALEIVDAGWPPHGSISAYFYTAVQPIFVSTLIGAAILLVLVAIIPTPVLDESLCGSATERCVPEEFLPEVDRAIGALGWLAVLGLAFALWTLRSQGWGTWPDRVGIAAGVAVWLLYVPGFARWWGEGVRAWLLDYGHYAAAIPAFGLMVVIALVNARETRREVEVAGRHVGLRRLYQGVAAGIAAVIAWGIVVYVVQRRADTVGTGTLIFWVEALLLALFAAFWVVQTVEWRREGLPETAR</sequence>
<feature type="transmembrane region" description="Helical" evidence="1">
    <location>
        <begin position="135"/>
        <end position="154"/>
    </location>
</feature>
<feature type="transmembrane region" description="Helical" evidence="1">
    <location>
        <begin position="12"/>
        <end position="36"/>
    </location>
</feature>
<keyword evidence="3" id="KW-1185">Reference proteome</keyword>
<proteinExistence type="predicted"/>
<dbReference type="Proteomes" id="UP001426770">
    <property type="component" value="Unassembled WGS sequence"/>
</dbReference>
<feature type="transmembrane region" description="Helical" evidence="1">
    <location>
        <begin position="48"/>
        <end position="75"/>
    </location>
</feature>
<dbReference type="EMBL" id="BAABRR010000011">
    <property type="protein sequence ID" value="GAA5519570.1"/>
    <property type="molecule type" value="Genomic_DNA"/>
</dbReference>
<dbReference type="RefSeq" id="WP_286216601.1">
    <property type="nucleotide sequence ID" value="NZ_AP027736.1"/>
</dbReference>
<evidence type="ECO:0008006" key="4">
    <source>
        <dbReference type="Google" id="ProtNLM"/>
    </source>
</evidence>